<evidence type="ECO:0000259" key="2">
    <source>
        <dbReference type="Pfam" id="PF24837"/>
    </source>
</evidence>
<evidence type="ECO:0000313" key="3">
    <source>
        <dbReference type="EMBL" id="RJT80878.1"/>
    </source>
</evidence>
<gene>
    <name evidence="3" type="ORF">D6T63_06650</name>
</gene>
<reference evidence="3 4" key="1">
    <citation type="submission" date="2018-09" db="EMBL/GenBank/DDBJ databases">
        <title>Novel species of Arthrobacter.</title>
        <authorList>
            <person name="Liu Q."/>
            <person name="Xin Y.-H."/>
        </authorList>
    </citation>
    <scope>NUCLEOTIDE SEQUENCE [LARGE SCALE GENOMIC DNA]</scope>
    <source>
        <strain evidence="3 4">Hz2</strain>
    </source>
</reference>
<protein>
    <recommendedName>
        <fullName evidence="2">AMIN-like domain-containing protein</fullName>
    </recommendedName>
</protein>
<feature type="signal peptide" evidence="1">
    <location>
        <begin position="1"/>
        <end position="33"/>
    </location>
</feature>
<dbReference type="RefSeq" id="WP_120148224.1">
    <property type="nucleotide sequence ID" value="NZ_QZVT01000003.1"/>
</dbReference>
<dbReference type="OrthoDB" id="3393679at2"/>
<accession>A0A3A5M4M4</accession>
<proteinExistence type="predicted"/>
<keyword evidence="1" id="KW-0732">Signal</keyword>
<feature type="domain" description="AMIN-like" evidence="2">
    <location>
        <begin position="55"/>
        <end position="185"/>
    </location>
</feature>
<dbReference type="InterPro" id="IPR056303">
    <property type="entry name" value="AMIN-like"/>
</dbReference>
<feature type="chain" id="PRO_5017295167" description="AMIN-like domain-containing protein" evidence="1">
    <location>
        <begin position="34"/>
        <end position="187"/>
    </location>
</feature>
<keyword evidence="4" id="KW-1185">Reference proteome</keyword>
<dbReference type="Proteomes" id="UP000272560">
    <property type="component" value="Unassembled WGS sequence"/>
</dbReference>
<comment type="caution">
    <text evidence="3">The sequence shown here is derived from an EMBL/GenBank/DDBJ whole genome shotgun (WGS) entry which is preliminary data.</text>
</comment>
<evidence type="ECO:0000256" key="1">
    <source>
        <dbReference type="SAM" id="SignalP"/>
    </source>
</evidence>
<sequence>MNKSRLTEKLSATLAALALTAGLGLAGAPPASAAYCGITWGSTAKTAYTPTYSAPITNVRSGQHGCFDRLVIDVSGPVSGYSARYVTQFTGIGSGLPIPLRGGARLSVTVIAPSYDGNYKPTYRPANRRELVNVAGYSTFRQVATGGSYEGHTSFGVGVRAKLPVRVFVVPGPGAGSRVVVDVAHYW</sequence>
<evidence type="ECO:0000313" key="4">
    <source>
        <dbReference type="Proteomes" id="UP000272560"/>
    </source>
</evidence>
<dbReference type="AlphaFoldDB" id="A0A3A5M4M4"/>
<organism evidence="3 4">
    <name type="scientific">Arthrobacter cheniae</name>
    <dbReference type="NCBI Taxonomy" id="1258888"/>
    <lineage>
        <taxon>Bacteria</taxon>
        <taxon>Bacillati</taxon>
        <taxon>Actinomycetota</taxon>
        <taxon>Actinomycetes</taxon>
        <taxon>Micrococcales</taxon>
        <taxon>Micrococcaceae</taxon>
        <taxon>Arthrobacter</taxon>
    </lineage>
</organism>
<dbReference type="Pfam" id="PF24837">
    <property type="entry name" value="AMIN-like"/>
    <property type="match status" value="1"/>
</dbReference>
<dbReference type="EMBL" id="QZVT01000003">
    <property type="protein sequence ID" value="RJT80878.1"/>
    <property type="molecule type" value="Genomic_DNA"/>
</dbReference>
<name>A0A3A5M4M4_9MICC</name>